<gene>
    <name evidence="9" type="ORF">ABN16_03280</name>
</gene>
<dbReference type="PROSITE" id="PS50928">
    <property type="entry name" value="ABC_TM1"/>
    <property type="match status" value="1"/>
</dbReference>
<organism evidence="9 10">
    <name type="scientific">Levilactobacillus koreensis</name>
    <dbReference type="NCBI Taxonomy" id="637971"/>
    <lineage>
        <taxon>Bacteria</taxon>
        <taxon>Bacillati</taxon>
        <taxon>Bacillota</taxon>
        <taxon>Bacilli</taxon>
        <taxon>Lactobacillales</taxon>
        <taxon>Lactobacillaceae</taxon>
        <taxon>Levilactobacillus</taxon>
    </lineage>
</organism>
<dbReference type="RefSeq" id="WP_048732908.1">
    <property type="nucleotide sequence ID" value="NZ_CP012033.1"/>
</dbReference>
<name>A0AAC8UUZ3_9LACO</name>
<evidence type="ECO:0000256" key="4">
    <source>
        <dbReference type="ARBA" id="ARBA00022692"/>
    </source>
</evidence>
<evidence type="ECO:0000256" key="3">
    <source>
        <dbReference type="ARBA" id="ARBA00022475"/>
    </source>
</evidence>
<keyword evidence="4 7" id="KW-0812">Transmembrane</keyword>
<dbReference type="AlphaFoldDB" id="A0AAC8UUZ3"/>
<dbReference type="GO" id="GO:0005886">
    <property type="term" value="C:plasma membrane"/>
    <property type="evidence" value="ECO:0007669"/>
    <property type="project" value="UniProtKB-SubCell"/>
</dbReference>
<reference evidence="9 10" key="1">
    <citation type="submission" date="2015-07" db="EMBL/GenBank/DDBJ databases">
        <title>Lactobacillus korensis/26-25/ whole genome sequencing.</title>
        <authorList>
            <person name="Kim M.K."/>
            <person name="Im W.-T."/>
            <person name="Srinivasan S."/>
            <person name="Lee J.-J."/>
        </authorList>
    </citation>
    <scope>NUCLEOTIDE SEQUENCE [LARGE SCALE GENOMIC DNA]</scope>
    <source>
        <strain evidence="9 10">26-25</strain>
    </source>
</reference>
<evidence type="ECO:0000313" key="9">
    <source>
        <dbReference type="EMBL" id="AKP64117.1"/>
    </source>
</evidence>
<sequence length="276" mass="31033">MSKRLLNGIRTFCLLLGAGLMLLPFIWMLLTSLQPASTTLSVPTNWLPQSLQWHNYLNVWQAAPFASYCLNSLLVTSVTTIGQLLTSILAAFAFTHLQFYGRRILFGLLLALMLVPGELLLIPNFVTLAHLHWINTYAALIIPWLASIFMFITLHQAFRAQPKTLYYAAHIDGASDWQYLWHVLVPTNRPIITAVALLQVISSWNAFMWPLIVTNDDRLRTLPVGLMVFTSEQGTNYPLLMTATVCVILPLILLYFGLQKYLILGITTSPSKGKSL</sequence>
<comment type="similarity">
    <text evidence="7">Belongs to the binding-protein-dependent transport system permease family.</text>
</comment>
<comment type="subcellular location">
    <subcellularLocation>
        <location evidence="1 7">Cell membrane</location>
        <topology evidence="1 7">Multi-pass membrane protein</topology>
    </subcellularLocation>
</comment>
<dbReference type="CDD" id="cd06261">
    <property type="entry name" value="TM_PBP2"/>
    <property type="match status" value="1"/>
</dbReference>
<evidence type="ECO:0000259" key="8">
    <source>
        <dbReference type="PROSITE" id="PS50928"/>
    </source>
</evidence>
<dbReference type="EMBL" id="CP012033">
    <property type="protein sequence ID" value="AKP64117.1"/>
    <property type="molecule type" value="Genomic_DNA"/>
</dbReference>
<dbReference type="KEGG" id="lko:ABN16_03280"/>
<protein>
    <submittedName>
        <fullName evidence="9">ABC transporter permease</fullName>
    </submittedName>
</protein>
<feature type="transmembrane region" description="Helical" evidence="7">
    <location>
        <begin position="191"/>
        <end position="212"/>
    </location>
</feature>
<accession>A0AAC8UUZ3</accession>
<evidence type="ECO:0000313" key="10">
    <source>
        <dbReference type="Proteomes" id="UP000036000"/>
    </source>
</evidence>
<feature type="transmembrane region" description="Helical" evidence="7">
    <location>
        <begin position="104"/>
        <end position="122"/>
    </location>
</feature>
<dbReference type="Pfam" id="PF00528">
    <property type="entry name" value="BPD_transp_1"/>
    <property type="match status" value="1"/>
</dbReference>
<dbReference type="PANTHER" id="PTHR43744">
    <property type="entry name" value="ABC TRANSPORTER PERMEASE PROTEIN MG189-RELATED-RELATED"/>
    <property type="match status" value="1"/>
</dbReference>
<keyword evidence="5 7" id="KW-1133">Transmembrane helix</keyword>
<keyword evidence="6 7" id="KW-0472">Membrane</keyword>
<feature type="transmembrane region" description="Helical" evidence="7">
    <location>
        <begin position="237"/>
        <end position="258"/>
    </location>
</feature>
<evidence type="ECO:0000256" key="1">
    <source>
        <dbReference type="ARBA" id="ARBA00004651"/>
    </source>
</evidence>
<dbReference type="PANTHER" id="PTHR43744:SF12">
    <property type="entry name" value="ABC TRANSPORTER PERMEASE PROTEIN MG189-RELATED"/>
    <property type="match status" value="1"/>
</dbReference>
<dbReference type="Gene3D" id="1.10.3720.10">
    <property type="entry name" value="MetI-like"/>
    <property type="match status" value="1"/>
</dbReference>
<dbReference type="InterPro" id="IPR035906">
    <property type="entry name" value="MetI-like_sf"/>
</dbReference>
<feature type="transmembrane region" description="Helical" evidence="7">
    <location>
        <begin position="134"/>
        <end position="154"/>
    </location>
</feature>
<keyword evidence="10" id="KW-1185">Reference proteome</keyword>
<evidence type="ECO:0000256" key="5">
    <source>
        <dbReference type="ARBA" id="ARBA00022989"/>
    </source>
</evidence>
<dbReference type="InterPro" id="IPR000515">
    <property type="entry name" value="MetI-like"/>
</dbReference>
<keyword evidence="2 7" id="KW-0813">Transport</keyword>
<keyword evidence="3" id="KW-1003">Cell membrane</keyword>
<dbReference type="SUPFAM" id="SSF161098">
    <property type="entry name" value="MetI-like"/>
    <property type="match status" value="1"/>
</dbReference>
<evidence type="ECO:0000256" key="2">
    <source>
        <dbReference type="ARBA" id="ARBA00022448"/>
    </source>
</evidence>
<feature type="domain" description="ABC transmembrane type-1" evidence="8">
    <location>
        <begin position="69"/>
        <end position="258"/>
    </location>
</feature>
<proteinExistence type="inferred from homology"/>
<dbReference type="GO" id="GO:0055085">
    <property type="term" value="P:transmembrane transport"/>
    <property type="evidence" value="ECO:0007669"/>
    <property type="project" value="InterPro"/>
</dbReference>
<evidence type="ECO:0000256" key="7">
    <source>
        <dbReference type="RuleBase" id="RU363032"/>
    </source>
</evidence>
<feature type="transmembrane region" description="Helical" evidence="7">
    <location>
        <begin position="65"/>
        <end position="92"/>
    </location>
</feature>
<dbReference type="Proteomes" id="UP000036000">
    <property type="component" value="Chromosome"/>
</dbReference>
<evidence type="ECO:0000256" key="6">
    <source>
        <dbReference type="ARBA" id="ARBA00023136"/>
    </source>
</evidence>